<evidence type="ECO:0000313" key="2">
    <source>
        <dbReference type="EMBL" id="MFB2896600.1"/>
    </source>
</evidence>
<dbReference type="PANTHER" id="PTHR22803">
    <property type="entry name" value="MANNOSE, PHOSPHOLIPASE, LECTIN RECEPTOR RELATED"/>
    <property type="match status" value="1"/>
</dbReference>
<dbReference type="Gene3D" id="3.10.100.10">
    <property type="entry name" value="Mannose-Binding Protein A, subunit A"/>
    <property type="match status" value="1"/>
</dbReference>
<dbReference type="PROSITE" id="PS50041">
    <property type="entry name" value="C_TYPE_LECTIN_2"/>
    <property type="match status" value="1"/>
</dbReference>
<evidence type="ECO:0000259" key="1">
    <source>
        <dbReference type="PROSITE" id="PS50041"/>
    </source>
</evidence>
<dbReference type="InterPro" id="IPR050111">
    <property type="entry name" value="C-type_lectin/snaclec_domain"/>
</dbReference>
<dbReference type="Pfam" id="PF00059">
    <property type="entry name" value="Lectin_C"/>
    <property type="match status" value="1"/>
</dbReference>
<dbReference type="SUPFAM" id="SSF56436">
    <property type="entry name" value="C-type lectin-like"/>
    <property type="match status" value="1"/>
</dbReference>
<dbReference type="RefSeq" id="WP_413266226.1">
    <property type="nucleotide sequence ID" value="NZ_JBHFNR010000206.1"/>
</dbReference>
<dbReference type="InterPro" id="IPR013424">
    <property type="entry name" value="Ice-binding_C"/>
</dbReference>
<dbReference type="SMART" id="SM00034">
    <property type="entry name" value="CLECT"/>
    <property type="match status" value="1"/>
</dbReference>
<sequence>MPTLKKCLVVIPVMGAIATLNITFPVLAANQITLKVNVLGLDPFEASVSVTGLENFAKTGDTSGLPPGFEHPFLVKFLGNLQRQLNRPISVNPNSPLDPLEQDLLNSLMPDSTEEQRKSALTLMAKKGNGKILMNFLKALPGDIITSQNFMASLNAYQENPLESIFFNPDTNHFYEFVPGYYTWQQAKAAAEARNHNGLQGYLATITSALENKFIVSNLGISGWGGWIGASDAQTEGIWKWVTGPEKGTTMGYNNFFPGLPDNNFGIEDYAHIWTWGIKGTWNDLPNDPKFWVPNIPEAYKIGYYVEYGGMEPPEEPKPVPESSSILGLLAFSTFGASSLLKRKRQQKVLNSVVSN</sequence>
<dbReference type="GO" id="GO:0016787">
    <property type="term" value="F:hydrolase activity"/>
    <property type="evidence" value="ECO:0007669"/>
    <property type="project" value="UniProtKB-KW"/>
</dbReference>
<feature type="domain" description="C-type lectin" evidence="1">
    <location>
        <begin position="170"/>
        <end position="284"/>
    </location>
</feature>
<dbReference type="NCBIfam" id="TIGR02595">
    <property type="entry name" value="PEP_CTERM"/>
    <property type="match status" value="1"/>
</dbReference>
<dbReference type="InterPro" id="IPR001304">
    <property type="entry name" value="C-type_lectin-like"/>
</dbReference>
<dbReference type="Pfam" id="PF07176">
    <property type="entry name" value="DUF1400"/>
    <property type="match status" value="1"/>
</dbReference>
<dbReference type="CDD" id="cd03603">
    <property type="entry name" value="CLECT_VCBS"/>
    <property type="match status" value="1"/>
</dbReference>
<protein>
    <submittedName>
        <fullName evidence="2">Alpha/beta hydrolase</fullName>
    </submittedName>
</protein>
<keyword evidence="2" id="KW-0378">Hydrolase</keyword>
<evidence type="ECO:0000313" key="3">
    <source>
        <dbReference type="Proteomes" id="UP001576784"/>
    </source>
</evidence>
<keyword evidence="3" id="KW-1185">Reference proteome</keyword>
<dbReference type="InterPro" id="IPR016187">
    <property type="entry name" value="CTDL_fold"/>
</dbReference>
<reference evidence="2 3" key="1">
    <citation type="submission" date="2024-09" db="EMBL/GenBank/DDBJ databases">
        <title>Floridaenema gen nov. (Aerosakkonemataceae, Aerosakkonematales ord. nov., Cyanobacteria) from benthic tropical and subtropical fresh waters, with the description of four new species.</title>
        <authorList>
            <person name="Moretto J.A."/>
            <person name="Berthold D.E."/>
            <person name="Lefler F.W."/>
            <person name="Huang I.-S."/>
            <person name="Laughinghouse H. IV."/>
        </authorList>
    </citation>
    <scope>NUCLEOTIDE SEQUENCE [LARGE SCALE GENOMIC DNA]</scope>
    <source>
        <strain evidence="2 3">BLCC-F50</strain>
    </source>
</reference>
<gene>
    <name evidence="2" type="ORF">ACE1CI_27110</name>
</gene>
<dbReference type="EMBL" id="JBHFNR010000206">
    <property type="protein sequence ID" value="MFB2896600.1"/>
    <property type="molecule type" value="Genomic_DNA"/>
</dbReference>
<organism evidence="2 3">
    <name type="scientific">Floridaenema flaviceps BLCC-F50</name>
    <dbReference type="NCBI Taxonomy" id="3153642"/>
    <lineage>
        <taxon>Bacteria</taxon>
        <taxon>Bacillati</taxon>
        <taxon>Cyanobacteriota</taxon>
        <taxon>Cyanophyceae</taxon>
        <taxon>Oscillatoriophycideae</taxon>
        <taxon>Aerosakkonematales</taxon>
        <taxon>Aerosakkonemataceae</taxon>
        <taxon>Floridanema</taxon>
        <taxon>Floridanema flaviceps</taxon>
    </lineage>
</organism>
<accession>A0ABV4XYM2</accession>
<proteinExistence type="predicted"/>
<dbReference type="InterPro" id="IPR016186">
    <property type="entry name" value="C-type_lectin-like/link_sf"/>
</dbReference>
<dbReference type="Proteomes" id="UP001576784">
    <property type="component" value="Unassembled WGS sequence"/>
</dbReference>
<name>A0ABV4XYM2_9CYAN</name>
<comment type="caution">
    <text evidence="2">The sequence shown here is derived from an EMBL/GenBank/DDBJ whole genome shotgun (WGS) entry which is preliminary data.</text>
</comment>
<dbReference type="InterPro" id="IPR034007">
    <property type="entry name" value="CTLD_bac"/>
</dbReference>
<dbReference type="InterPro" id="IPR010802">
    <property type="entry name" value="DUF1400"/>
</dbReference>